<dbReference type="AlphaFoldDB" id="A0A3D8X5E4"/>
<gene>
    <name evidence="2" type="ORF">C3744_06910</name>
</gene>
<name>A0A3D8X5E4_PRIMG</name>
<dbReference type="EMBL" id="PQWM01000007">
    <property type="protein sequence ID" value="RDZ16252.1"/>
    <property type="molecule type" value="Genomic_DNA"/>
</dbReference>
<keyword evidence="1" id="KW-1133">Transmembrane helix</keyword>
<feature type="transmembrane region" description="Helical" evidence="1">
    <location>
        <begin position="12"/>
        <end position="29"/>
    </location>
</feature>
<feature type="transmembrane region" description="Helical" evidence="1">
    <location>
        <begin position="41"/>
        <end position="60"/>
    </location>
</feature>
<dbReference type="Proteomes" id="UP000256519">
    <property type="component" value="Unassembled WGS sequence"/>
</dbReference>
<sequence length="104" mass="12211">MLGEPFTLLRPIYYLIAVFSLCNFVYITFLRNKVKASSYVLVNSFFFLIIAEVLLFQEGIIVDEFNRSGDSVTFYLTILLGVLFIASFIFQRKKTRDKNRKKYI</sequence>
<evidence type="ECO:0000313" key="3">
    <source>
        <dbReference type="Proteomes" id="UP000256519"/>
    </source>
</evidence>
<reference evidence="2 3" key="1">
    <citation type="journal article" date="2018" name="Appl. Environ. Microbiol.">
        <title>Antimicrobial susceptibility testing and tentative epidemiological cut-off values of five Bacillus species relevant for use as animal feed additives or for plant protection.</title>
        <authorList>
            <person name="Agerso Y."/>
            <person name="Stuer-Lauridsen B."/>
            <person name="Bjerre K."/>
            <person name="Jensen M.G."/>
            <person name="Johansen E."/>
            <person name="Bennedsen M."/>
            <person name="Brockmann E."/>
            <person name="Nielsen B."/>
        </authorList>
    </citation>
    <scope>NUCLEOTIDE SEQUENCE [LARGE SCALE GENOMIC DNA]</scope>
    <source>
        <strain evidence="2 3">CHCC20162</strain>
    </source>
</reference>
<comment type="caution">
    <text evidence="2">The sequence shown here is derived from an EMBL/GenBank/DDBJ whole genome shotgun (WGS) entry which is preliminary data.</text>
</comment>
<feature type="transmembrane region" description="Helical" evidence="1">
    <location>
        <begin position="72"/>
        <end position="90"/>
    </location>
</feature>
<evidence type="ECO:0000313" key="2">
    <source>
        <dbReference type="EMBL" id="RDZ16252.1"/>
    </source>
</evidence>
<proteinExistence type="predicted"/>
<protein>
    <submittedName>
        <fullName evidence="2">Uncharacterized protein</fullName>
    </submittedName>
</protein>
<keyword evidence="1" id="KW-0812">Transmembrane</keyword>
<keyword evidence="1" id="KW-0472">Membrane</keyword>
<organism evidence="2 3">
    <name type="scientific">Priestia megaterium</name>
    <name type="common">Bacillus megaterium</name>
    <dbReference type="NCBI Taxonomy" id="1404"/>
    <lineage>
        <taxon>Bacteria</taxon>
        <taxon>Bacillati</taxon>
        <taxon>Bacillota</taxon>
        <taxon>Bacilli</taxon>
        <taxon>Bacillales</taxon>
        <taxon>Bacillaceae</taxon>
        <taxon>Priestia</taxon>
    </lineage>
</organism>
<accession>A0A3D8X5E4</accession>
<evidence type="ECO:0000256" key="1">
    <source>
        <dbReference type="SAM" id="Phobius"/>
    </source>
</evidence>